<comment type="caution">
    <text evidence="2">The sequence shown here is derived from an EMBL/GenBank/DDBJ whole genome shotgun (WGS) entry which is preliminary data.</text>
</comment>
<dbReference type="Proteomes" id="UP000677913">
    <property type="component" value="Unassembled WGS sequence"/>
</dbReference>
<gene>
    <name evidence="2" type="ORF">KGA66_25845</name>
</gene>
<protein>
    <recommendedName>
        <fullName evidence="4">Integral membrane protein</fullName>
    </recommendedName>
</protein>
<feature type="transmembrane region" description="Helical" evidence="1">
    <location>
        <begin position="178"/>
        <end position="198"/>
    </location>
</feature>
<feature type="transmembrane region" description="Helical" evidence="1">
    <location>
        <begin position="213"/>
        <end position="231"/>
    </location>
</feature>
<proteinExistence type="predicted"/>
<keyword evidence="3" id="KW-1185">Reference proteome</keyword>
<dbReference type="EMBL" id="JAGSXH010000155">
    <property type="protein sequence ID" value="MBS2966490.1"/>
    <property type="molecule type" value="Genomic_DNA"/>
</dbReference>
<dbReference type="RefSeq" id="WP_211471612.1">
    <property type="nucleotide sequence ID" value="NZ_JAGSXH010000155.1"/>
</dbReference>
<dbReference type="AlphaFoldDB" id="A0A8J8BFB7"/>
<evidence type="ECO:0000256" key="1">
    <source>
        <dbReference type="SAM" id="Phobius"/>
    </source>
</evidence>
<reference evidence="2" key="1">
    <citation type="submission" date="2021-04" db="EMBL/GenBank/DDBJ databases">
        <title>Genome based classification of Actinospica acidithermotolerans sp. nov., an actinobacterium isolated from an Indonesian hot spring.</title>
        <authorList>
            <person name="Kusuma A.B."/>
            <person name="Putra K.E."/>
            <person name="Nafisah S."/>
            <person name="Loh J."/>
            <person name="Nouioui I."/>
            <person name="Goodfellow M."/>
        </authorList>
    </citation>
    <scope>NUCLEOTIDE SEQUENCE</scope>
    <source>
        <strain evidence="2">DSM 45618</strain>
    </source>
</reference>
<feature type="transmembrane region" description="Helical" evidence="1">
    <location>
        <begin position="105"/>
        <end position="124"/>
    </location>
</feature>
<keyword evidence="1" id="KW-1133">Transmembrane helix</keyword>
<evidence type="ECO:0000313" key="3">
    <source>
        <dbReference type="Proteomes" id="UP000677913"/>
    </source>
</evidence>
<sequence>MSVLFAAPEPGVDDDALLSRTETWFVGRGLPYFIEDHKATDDVFTRALALLAAYFVISLMLVLSLRLTVPQRIGGAALGIGLLLGLYTLRNLASGRGAFRRPRRIGWAEVGALVLIPPVVDAVVRKDWRINGFDSWKITGIDLGGNLGVVLGIYLFTSALLPLARWAVKRTFRELGEVFDLAARALPLLFLFNSFLFISKDVWEFAGEMTRHRLWGVVGLFALFTVLFLGYRLPAEVSRVAEHDDRSSIRRACQGTPMAGVVDRVVLHDGALALSRRQRANVLMVLFFGQMLQVLLLAVLVFVFFIGFGWVTMDSRHIAEWTGRPAEPALAFGHRLSDYLGFDLNTELFQVSIFLAAVSGFFFAVSSMTDEAYKEQFYARMNAELETAIQVRRVYVALYQGRHTAAAPDEDPAATHARLRIPRPTRGGRRWFEQTPYELGIRGLGEGEETVEHQAAEIEG</sequence>
<keyword evidence="1" id="KW-0472">Membrane</keyword>
<evidence type="ECO:0008006" key="4">
    <source>
        <dbReference type="Google" id="ProtNLM"/>
    </source>
</evidence>
<feature type="transmembrane region" description="Helical" evidence="1">
    <location>
        <begin position="144"/>
        <end position="166"/>
    </location>
</feature>
<name>A0A8J8BFB7_9ACTN</name>
<evidence type="ECO:0000313" key="2">
    <source>
        <dbReference type="EMBL" id="MBS2966490.1"/>
    </source>
</evidence>
<feature type="transmembrane region" description="Helical" evidence="1">
    <location>
        <begin position="73"/>
        <end position="93"/>
    </location>
</feature>
<feature type="transmembrane region" description="Helical" evidence="1">
    <location>
        <begin position="348"/>
        <end position="365"/>
    </location>
</feature>
<feature type="transmembrane region" description="Helical" evidence="1">
    <location>
        <begin position="47"/>
        <end position="67"/>
    </location>
</feature>
<organism evidence="2 3">
    <name type="scientific">Actinocrinis puniceicyclus</name>
    <dbReference type="NCBI Taxonomy" id="977794"/>
    <lineage>
        <taxon>Bacteria</taxon>
        <taxon>Bacillati</taxon>
        <taxon>Actinomycetota</taxon>
        <taxon>Actinomycetes</taxon>
        <taxon>Catenulisporales</taxon>
        <taxon>Actinospicaceae</taxon>
        <taxon>Actinocrinis</taxon>
    </lineage>
</organism>
<accession>A0A8J8BFB7</accession>
<keyword evidence="1" id="KW-0812">Transmembrane</keyword>
<feature type="transmembrane region" description="Helical" evidence="1">
    <location>
        <begin position="282"/>
        <end position="311"/>
    </location>
</feature>